<reference evidence="2" key="1">
    <citation type="submission" date="2022-11" db="UniProtKB">
        <authorList>
            <consortium name="WormBaseParasite"/>
        </authorList>
    </citation>
    <scope>IDENTIFICATION</scope>
</reference>
<dbReference type="Proteomes" id="UP000887580">
    <property type="component" value="Unplaced"/>
</dbReference>
<evidence type="ECO:0000313" key="1">
    <source>
        <dbReference type="Proteomes" id="UP000887580"/>
    </source>
</evidence>
<organism evidence="1 2">
    <name type="scientific">Panagrolaimus sp. PS1159</name>
    <dbReference type="NCBI Taxonomy" id="55785"/>
    <lineage>
        <taxon>Eukaryota</taxon>
        <taxon>Metazoa</taxon>
        <taxon>Ecdysozoa</taxon>
        <taxon>Nematoda</taxon>
        <taxon>Chromadorea</taxon>
        <taxon>Rhabditida</taxon>
        <taxon>Tylenchina</taxon>
        <taxon>Panagrolaimomorpha</taxon>
        <taxon>Panagrolaimoidea</taxon>
        <taxon>Panagrolaimidae</taxon>
        <taxon>Panagrolaimus</taxon>
    </lineage>
</organism>
<proteinExistence type="predicted"/>
<sequence length="745" mass="82011">MLIESPNKRRDDSPTHSDDSGFHGAIGDGYVSVFAAAAEPQQQHSRTGSIFDEMDRRIAKSRTFGLLSPLKLDSSTMNSEIQSNPSPRPISRASQQPSLISQIESEMEIKRANAAAKASITAISKPQISVNNNIEAVKYSSQSPPPLPSQPPINPFEDEEKPKQIVTTAAINHFNKNENPPAVMIPRRSTNPFEDDEKDSSESEIEKKPQEEQIAEMHFGGDSSPIPPSIYEPMSSEMEPLNQSTLRSFITSKTSNSSSSFNGLRKTSGNGNGLRTGWQEIKEKNRERSSSPPKSPPTLSPMPRSPKTTPRTIGVSNLVKQFASLQNGEIPAPSIPAPPSPRSPGIRGPYAQQISTTFEERRRANGNRSPKSPRVIVSSETLRYSPSSNSASPKPLDSRRTSENNTFQYTSNSSSIPPPPLSPRRERSPLRSFEDSKKQTEGICLESRNVTIVRQTLNENISPPKTVVGNLDFSKYADIKPIGRPMDSTTDESEDEIKPKHLSQKEEEESEIEVSEEQIAEIKRTLKNDFDKYNIFTVILQKDKGFDESSVGLILTAAITQSESYITIQRVIIGSIADKSDKLQKGDRIFFVQGQSTSHLTASEAREIIKRPASKVHLIVGRYSKAIIIGSDSIAAREAVPTFTDDPATLQYSTDPIKVVLRKSDLGCGIAMDGGFASRYGNRPIVVKKIFSVGEAARDGRLKLGDQISAINGISMEGKTQLDAWKILKSCPEGTVEFVIYKRIE</sequence>
<evidence type="ECO:0000313" key="2">
    <source>
        <dbReference type="WBParaSite" id="PS1159_v2.g23412.t1"/>
    </source>
</evidence>
<protein>
    <submittedName>
        <fullName evidence="2">PDZ domain-containing protein</fullName>
    </submittedName>
</protein>
<accession>A0AC35G382</accession>
<name>A0AC35G382_9BILA</name>
<dbReference type="WBParaSite" id="PS1159_v2.g23412.t1">
    <property type="protein sequence ID" value="PS1159_v2.g23412.t1"/>
    <property type="gene ID" value="PS1159_v2.g23412"/>
</dbReference>